<dbReference type="GO" id="GO:0019628">
    <property type="term" value="P:urate catabolic process"/>
    <property type="evidence" value="ECO:0007669"/>
    <property type="project" value="InterPro"/>
</dbReference>
<dbReference type="GO" id="GO:0071949">
    <property type="term" value="F:FAD binding"/>
    <property type="evidence" value="ECO:0007669"/>
    <property type="project" value="InterPro"/>
</dbReference>
<dbReference type="EMBL" id="PRLP01000106">
    <property type="protein sequence ID" value="PPC75155.1"/>
    <property type="molecule type" value="Genomic_DNA"/>
</dbReference>
<evidence type="ECO:0000256" key="11">
    <source>
        <dbReference type="ARBA" id="ARBA00035262"/>
    </source>
</evidence>
<gene>
    <name evidence="14" type="ORF">C4K68_21170</name>
</gene>
<dbReference type="InterPro" id="IPR036188">
    <property type="entry name" value="FAD/NAD-bd_sf"/>
</dbReference>
<dbReference type="InterPro" id="IPR047712">
    <property type="entry name" value="HpxO"/>
</dbReference>
<name>A0A2S5KKK1_9PROT</name>
<keyword evidence="4" id="KW-0659">Purine metabolism</keyword>
<evidence type="ECO:0000256" key="5">
    <source>
        <dbReference type="ARBA" id="ARBA00022827"/>
    </source>
</evidence>
<evidence type="ECO:0000313" key="14">
    <source>
        <dbReference type="EMBL" id="PPC75155.1"/>
    </source>
</evidence>
<evidence type="ECO:0000256" key="6">
    <source>
        <dbReference type="ARBA" id="ARBA00023002"/>
    </source>
</evidence>
<dbReference type="InterPro" id="IPR050493">
    <property type="entry name" value="FAD-dep_Monooxygenase_BioMet"/>
</dbReference>
<dbReference type="SUPFAM" id="SSF51905">
    <property type="entry name" value="FAD/NAD(P)-binding domain"/>
    <property type="match status" value="1"/>
</dbReference>
<accession>A0A2S5KKK1</accession>
<dbReference type="EC" id="1.14.13.113" evidence="10"/>
<evidence type="ECO:0000256" key="8">
    <source>
        <dbReference type="ARBA" id="ARBA00023033"/>
    </source>
</evidence>
<comment type="similarity">
    <text evidence="9">Belongs to the FAD-dependent urate hydroxylase family.</text>
</comment>
<evidence type="ECO:0000256" key="3">
    <source>
        <dbReference type="ARBA" id="ARBA00022630"/>
    </source>
</evidence>
<comment type="caution">
    <text evidence="14">The sequence shown here is derived from an EMBL/GenBank/DDBJ whole genome shotgun (WGS) entry which is preliminary data.</text>
</comment>
<comment type="catalytic activity">
    <reaction evidence="12">
        <text>urate + NADH + O2 + H(+) = 5-hydroxyisourate + NAD(+) + H2O</text>
        <dbReference type="Rhea" id="RHEA:27329"/>
        <dbReference type="ChEBI" id="CHEBI:15377"/>
        <dbReference type="ChEBI" id="CHEBI:15378"/>
        <dbReference type="ChEBI" id="CHEBI:15379"/>
        <dbReference type="ChEBI" id="CHEBI:17775"/>
        <dbReference type="ChEBI" id="CHEBI:18072"/>
        <dbReference type="ChEBI" id="CHEBI:57540"/>
        <dbReference type="ChEBI" id="CHEBI:57945"/>
        <dbReference type="EC" id="1.14.13.113"/>
    </reaction>
</comment>
<dbReference type="AlphaFoldDB" id="A0A2S5KKK1"/>
<keyword evidence="7" id="KW-0520">NAD</keyword>
<dbReference type="GO" id="GO:0006144">
    <property type="term" value="P:purine nucleobase metabolic process"/>
    <property type="evidence" value="ECO:0007669"/>
    <property type="project" value="UniProtKB-KW"/>
</dbReference>
<keyword evidence="6" id="KW-0560">Oxidoreductase</keyword>
<dbReference type="PANTHER" id="PTHR13789">
    <property type="entry name" value="MONOOXYGENASE"/>
    <property type="match status" value="1"/>
</dbReference>
<comment type="cofactor">
    <cofactor evidence="1">
        <name>FAD</name>
        <dbReference type="ChEBI" id="CHEBI:57692"/>
    </cofactor>
</comment>
<evidence type="ECO:0000256" key="9">
    <source>
        <dbReference type="ARBA" id="ARBA00035121"/>
    </source>
</evidence>
<comment type="pathway">
    <text evidence="2">Purine metabolism; urate degradation.</text>
</comment>
<organism evidence="14 15">
    <name type="scientific">Proteobacteria bacterium 228</name>
    <dbReference type="NCBI Taxonomy" id="2083153"/>
    <lineage>
        <taxon>Bacteria</taxon>
        <taxon>Pseudomonadati</taxon>
        <taxon>Pseudomonadota</taxon>
    </lineage>
</organism>
<dbReference type="GO" id="GO:0102099">
    <property type="term" value="F:FAD-dependent urate hydroxylase activity"/>
    <property type="evidence" value="ECO:0007669"/>
    <property type="project" value="UniProtKB-EC"/>
</dbReference>
<evidence type="ECO:0000256" key="1">
    <source>
        <dbReference type="ARBA" id="ARBA00001974"/>
    </source>
</evidence>
<dbReference type="Pfam" id="PF01494">
    <property type="entry name" value="FAD_binding_3"/>
    <property type="match status" value="1"/>
</dbReference>
<evidence type="ECO:0000313" key="15">
    <source>
        <dbReference type="Proteomes" id="UP000238196"/>
    </source>
</evidence>
<evidence type="ECO:0000256" key="10">
    <source>
        <dbReference type="ARBA" id="ARBA00035128"/>
    </source>
</evidence>
<feature type="domain" description="FAD-binding" evidence="13">
    <location>
        <begin position="5"/>
        <end position="340"/>
    </location>
</feature>
<dbReference type="NCBIfam" id="NF033623">
    <property type="entry name" value="urate_HpxO"/>
    <property type="match status" value="1"/>
</dbReference>
<keyword evidence="5" id="KW-0274">FAD</keyword>
<dbReference type="PANTHER" id="PTHR13789:SF309">
    <property type="entry name" value="PUTATIVE (AFU_ORTHOLOGUE AFUA_6G14510)-RELATED"/>
    <property type="match status" value="1"/>
</dbReference>
<proteinExistence type="inferred from homology"/>
<dbReference type="InterPro" id="IPR002938">
    <property type="entry name" value="FAD-bd"/>
</dbReference>
<dbReference type="Proteomes" id="UP000238196">
    <property type="component" value="Unassembled WGS sequence"/>
</dbReference>
<evidence type="ECO:0000259" key="13">
    <source>
        <dbReference type="Pfam" id="PF01494"/>
    </source>
</evidence>
<evidence type="ECO:0000256" key="12">
    <source>
        <dbReference type="ARBA" id="ARBA00047521"/>
    </source>
</evidence>
<evidence type="ECO:0000256" key="2">
    <source>
        <dbReference type="ARBA" id="ARBA00004705"/>
    </source>
</evidence>
<evidence type="ECO:0000256" key="7">
    <source>
        <dbReference type="ARBA" id="ARBA00023027"/>
    </source>
</evidence>
<evidence type="ECO:0000256" key="4">
    <source>
        <dbReference type="ARBA" id="ARBA00022631"/>
    </source>
</evidence>
<dbReference type="Gene3D" id="3.50.50.60">
    <property type="entry name" value="FAD/NAD(P)-binding domain"/>
    <property type="match status" value="1"/>
</dbReference>
<keyword evidence="8 14" id="KW-0503">Monooxygenase</keyword>
<protein>
    <recommendedName>
        <fullName evidence="11">FAD-dependent urate hydroxylase</fullName>
        <ecNumber evidence="10">1.14.13.113</ecNumber>
    </recommendedName>
</protein>
<keyword evidence="3" id="KW-0285">Flavoprotein</keyword>
<dbReference type="PRINTS" id="PR00420">
    <property type="entry name" value="RNGMNOXGNASE"/>
</dbReference>
<reference evidence="14 15" key="1">
    <citation type="submission" date="2018-02" db="EMBL/GenBank/DDBJ databases">
        <title>novel marine gammaproteobacteria from coastal saline agro ecosystem.</title>
        <authorList>
            <person name="Krishnan R."/>
            <person name="Ramesh Kumar N."/>
        </authorList>
    </citation>
    <scope>NUCLEOTIDE SEQUENCE [LARGE SCALE GENOMIC DNA]</scope>
    <source>
        <strain evidence="14 15">228</strain>
    </source>
</reference>
<dbReference type="GO" id="GO:0004846">
    <property type="term" value="F:urate oxidase activity"/>
    <property type="evidence" value="ECO:0007669"/>
    <property type="project" value="InterPro"/>
</dbReference>
<sequence length="387" mass="42540">MQALNIVVAGAGMGGLTAALALQKAGHRVHVYERVAELAPVGAAISIWSNGVKILNALGLKEQIEAVSGDMRSMSYQDQQGQTLTRFSLEPLYQQVQQPARPIARALLQELLLEAVGREHITLGVSCEQVAQDATGIDVTLSTGDTVRADLLVAADGTHSRLRTEVAGFDSEREYRGYVNWNGRVPVSADLADAHEWKQFVGEHKRVSLMPMGNDEFYFFFDVPLPKGTANQRSHYRDELRQHFAGWAGPVQTLIERIDPERVARVEIHDVDPLDKLVKGRLVLLGDAAHSMTPDLGQGGCQAMEDAWVLMNCLEQYAGDVPAALAQYEAQRLERVAGIVLRARKRCDTTHGTDPVKTQEWYDELAQESGVNILAGLRQTIEGSPLQ</sequence>
<dbReference type="OrthoDB" id="9769565at2"/>